<sequence length="191" mass="20692">MNDRRTDTTRAREEQWLTQYYFIRAAFSAAWVALAFSLGQRSPEVAAALLVVYPAWDALANYIDMSRSGGMAESRIQAINVVISILTTTAVVVALSVDMGWILGVFGMWAILAGLLQLGTAARRWKQFGAQWAMILSGAQSAIAGTFFIVQAHTATPPVIARVAGYAAVGAVYFLVSALWLSVSRTRRTAA</sequence>
<accession>A0A329BJK6</accession>
<dbReference type="Proteomes" id="UP000248918">
    <property type="component" value="Unassembled WGS sequence"/>
</dbReference>
<evidence type="ECO:0000313" key="3">
    <source>
        <dbReference type="Proteomes" id="UP000248918"/>
    </source>
</evidence>
<feature type="transmembrane region" description="Helical" evidence="1">
    <location>
        <begin position="101"/>
        <end position="120"/>
    </location>
</feature>
<dbReference type="EMBL" id="QLTK01000025">
    <property type="protein sequence ID" value="RAS22082.1"/>
    <property type="molecule type" value="Genomic_DNA"/>
</dbReference>
<feature type="transmembrane region" description="Helical" evidence="1">
    <location>
        <begin position="76"/>
        <end position="95"/>
    </location>
</feature>
<evidence type="ECO:0000313" key="2">
    <source>
        <dbReference type="EMBL" id="RAS22082.1"/>
    </source>
</evidence>
<gene>
    <name evidence="2" type="ORF">BX591_12524</name>
</gene>
<protein>
    <recommendedName>
        <fullName evidence="4">DUF308 domain-containing protein</fullName>
    </recommendedName>
</protein>
<feature type="transmembrane region" description="Helical" evidence="1">
    <location>
        <begin position="21"/>
        <end position="39"/>
    </location>
</feature>
<dbReference type="OrthoDB" id="960912at2"/>
<proteinExistence type="predicted"/>
<organism evidence="2 3">
    <name type="scientific">Paraburkholderia bryophila</name>
    <dbReference type="NCBI Taxonomy" id="420952"/>
    <lineage>
        <taxon>Bacteria</taxon>
        <taxon>Pseudomonadati</taxon>
        <taxon>Pseudomonadota</taxon>
        <taxon>Betaproteobacteria</taxon>
        <taxon>Burkholderiales</taxon>
        <taxon>Burkholderiaceae</taxon>
        <taxon>Paraburkholderia</taxon>
    </lineage>
</organism>
<feature type="transmembrane region" description="Helical" evidence="1">
    <location>
        <begin position="159"/>
        <end position="181"/>
    </location>
</feature>
<comment type="caution">
    <text evidence="2">The sequence shown here is derived from an EMBL/GenBank/DDBJ whole genome shotgun (WGS) entry which is preliminary data.</text>
</comment>
<feature type="transmembrane region" description="Helical" evidence="1">
    <location>
        <begin position="45"/>
        <end position="64"/>
    </location>
</feature>
<dbReference type="RefSeq" id="WP_111934454.1">
    <property type="nucleotide sequence ID" value="NZ_CADFFP010000027.1"/>
</dbReference>
<feature type="transmembrane region" description="Helical" evidence="1">
    <location>
        <begin position="132"/>
        <end position="153"/>
    </location>
</feature>
<evidence type="ECO:0000256" key="1">
    <source>
        <dbReference type="SAM" id="Phobius"/>
    </source>
</evidence>
<keyword evidence="1" id="KW-1133">Transmembrane helix</keyword>
<dbReference type="AlphaFoldDB" id="A0A329BJK6"/>
<keyword evidence="1" id="KW-0472">Membrane</keyword>
<evidence type="ECO:0008006" key="4">
    <source>
        <dbReference type="Google" id="ProtNLM"/>
    </source>
</evidence>
<reference evidence="2 3" key="1">
    <citation type="submission" date="2018-06" db="EMBL/GenBank/DDBJ databases">
        <title>Genomic Encyclopedia of Type Strains, Phase III (KMG-III): the genomes of soil and plant-associated and newly described type strains.</title>
        <authorList>
            <person name="Whitman W."/>
        </authorList>
    </citation>
    <scope>NUCLEOTIDE SEQUENCE [LARGE SCALE GENOMIC DNA]</scope>
    <source>
        <strain evidence="2 3">LMG 23644</strain>
    </source>
</reference>
<name>A0A329BJK6_9BURK</name>
<keyword evidence="1" id="KW-0812">Transmembrane</keyword>